<protein>
    <submittedName>
        <fullName evidence="1">Uncharacterized protein</fullName>
    </submittedName>
</protein>
<dbReference type="Proteomes" id="UP000248916">
    <property type="component" value="Unassembled WGS sequence"/>
</dbReference>
<evidence type="ECO:0000313" key="2">
    <source>
        <dbReference type="Proteomes" id="UP000248916"/>
    </source>
</evidence>
<sequence length="84" mass="9513">MHIGKFHEGDWEHDILDQVLEDFEKRSASLPSETRSRVGLVLASRLCEKVAFANAGEWEAVSVADLLLLSAQVERFAMKDRKLD</sequence>
<gene>
    <name evidence="1" type="ORF">LX81_01243</name>
</gene>
<dbReference type="EMBL" id="QKZL01000004">
    <property type="protein sequence ID" value="PZX17518.1"/>
    <property type="molecule type" value="Genomic_DNA"/>
</dbReference>
<organism evidence="1 2">
    <name type="scientific">Palleronia aestuarii</name>
    <dbReference type="NCBI Taxonomy" id="568105"/>
    <lineage>
        <taxon>Bacteria</taxon>
        <taxon>Pseudomonadati</taxon>
        <taxon>Pseudomonadota</taxon>
        <taxon>Alphaproteobacteria</taxon>
        <taxon>Rhodobacterales</taxon>
        <taxon>Roseobacteraceae</taxon>
        <taxon>Palleronia</taxon>
    </lineage>
</organism>
<accession>A0A2W7NBK4</accession>
<keyword evidence="2" id="KW-1185">Reference proteome</keyword>
<name>A0A2W7NBK4_9RHOB</name>
<evidence type="ECO:0000313" key="1">
    <source>
        <dbReference type="EMBL" id="PZX17518.1"/>
    </source>
</evidence>
<proteinExistence type="predicted"/>
<comment type="caution">
    <text evidence="1">The sequence shown here is derived from an EMBL/GenBank/DDBJ whole genome shotgun (WGS) entry which is preliminary data.</text>
</comment>
<dbReference type="AlphaFoldDB" id="A0A2W7NBK4"/>
<reference evidence="1 2" key="1">
    <citation type="submission" date="2018-06" db="EMBL/GenBank/DDBJ databases">
        <title>Genomic Encyclopedia of Archaeal and Bacterial Type Strains, Phase II (KMG-II): from individual species to whole genera.</title>
        <authorList>
            <person name="Goeker M."/>
        </authorList>
    </citation>
    <scope>NUCLEOTIDE SEQUENCE [LARGE SCALE GENOMIC DNA]</scope>
    <source>
        <strain evidence="1 2">DSM 22009</strain>
    </source>
</reference>
<dbReference type="RefSeq" id="WP_111536426.1">
    <property type="nucleotide sequence ID" value="NZ_QKZL01000004.1"/>
</dbReference>